<dbReference type="EMBL" id="JBHSGO010000034">
    <property type="protein sequence ID" value="MFC4665355.1"/>
    <property type="molecule type" value="Genomic_DNA"/>
</dbReference>
<dbReference type="SUPFAM" id="SSF46689">
    <property type="entry name" value="Homeodomain-like"/>
    <property type="match status" value="1"/>
</dbReference>
<keyword evidence="4" id="KW-1185">Reference proteome</keyword>
<proteinExistence type="predicted"/>
<accession>A0ABV9K5D9</accession>
<evidence type="ECO:0000256" key="1">
    <source>
        <dbReference type="SAM" id="Coils"/>
    </source>
</evidence>
<keyword evidence="1" id="KW-0175">Coiled coil</keyword>
<dbReference type="Gene3D" id="1.10.10.10">
    <property type="entry name" value="Winged helix-like DNA-binding domain superfamily/Winged helix DNA-binding domain"/>
    <property type="match status" value="1"/>
</dbReference>
<organism evidence="3 4">
    <name type="scientific">Falsiporphyromonas endometrii</name>
    <dbReference type="NCBI Taxonomy" id="1387297"/>
    <lineage>
        <taxon>Bacteria</taxon>
        <taxon>Pseudomonadati</taxon>
        <taxon>Bacteroidota</taxon>
        <taxon>Bacteroidia</taxon>
        <taxon>Bacteroidales</taxon>
        <taxon>Porphyromonadaceae</taxon>
        <taxon>Falsiporphyromonas</taxon>
    </lineage>
</organism>
<dbReference type="RefSeq" id="WP_380077399.1">
    <property type="nucleotide sequence ID" value="NZ_JBHSGO010000034.1"/>
</dbReference>
<dbReference type="InterPro" id="IPR009057">
    <property type="entry name" value="Homeodomain-like_sf"/>
</dbReference>
<feature type="domain" description="Insertion element IS150 protein InsJ-like helix-turn-helix" evidence="2">
    <location>
        <begin position="20"/>
        <end position="59"/>
    </location>
</feature>
<feature type="coiled-coil region" evidence="1">
    <location>
        <begin position="71"/>
        <end position="105"/>
    </location>
</feature>
<name>A0ABV9K5D9_9PORP</name>
<dbReference type="Proteomes" id="UP001596020">
    <property type="component" value="Unassembled WGS sequence"/>
</dbReference>
<evidence type="ECO:0000313" key="3">
    <source>
        <dbReference type="EMBL" id="MFC4665355.1"/>
    </source>
</evidence>
<dbReference type="Pfam" id="PF13518">
    <property type="entry name" value="HTH_28"/>
    <property type="match status" value="1"/>
</dbReference>
<evidence type="ECO:0000313" key="4">
    <source>
        <dbReference type="Proteomes" id="UP001596020"/>
    </source>
</evidence>
<protein>
    <recommendedName>
        <fullName evidence="2">Insertion element IS150 protein InsJ-like helix-turn-helix domain-containing protein</fullName>
    </recommendedName>
</protein>
<dbReference type="InterPro" id="IPR055247">
    <property type="entry name" value="InsJ-like_HTH"/>
</dbReference>
<evidence type="ECO:0000259" key="2">
    <source>
        <dbReference type="Pfam" id="PF13518"/>
    </source>
</evidence>
<sequence length="141" mass="16939">MEKAENKYVKRTQKDYSMSFKLSVVQEYESGKASLCYLQRKYGIQGNQTVKRWIEKYGNFDISNKTLRPMEKSKDQELLELRQKVRLLERRNARLEKELEQKDMKAEFFDMMIDIAEKEYDIDIRKNSCPEQSPNIKKKNP</sequence>
<reference evidence="4" key="1">
    <citation type="journal article" date="2019" name="Int. J. Syst. Evol. Microbiol.">
        <title>The Global Catalogue of Microorganisms (GCM) 10K type strain sequencing project: providing services to taxonomists for standard genome sequencing and annotation.</title>
        <authorList>
            <consortium name="The Broad Institute Genomics Platform"/>
            <consortium name="The Broad Institute Genome Sequencing Center for Infectious Disease"/>
            <person name="Wu L."/>
            <person name="Ma J."/>
        </authorList>
    </citation>
    <scope>NUCLEOTIDE SEQUENCE [LARGE SCALE GENOMIC DNA]</scope>
    <source>
        <strain evidence="4">CGMCC 4.7357</strain>
    </source>
</reference>
<comment type="caution">
    <text evidence="3">The sequence shown here is derived from an EMBL/GenBank/DDBJ whole genome shotgun (WGS) entry which is preliminary data.</text>
</comment>
<dbReference type="InterPro" id="IPR036388">
    <property type="entry name" value="WH-like_DNA-bd_sf"/>
</dbReference>
<gene>
    <name evidence="3" type="ORF">ACFO3G_01795</name>
</gene>